<evidence type="ECO:0000256" key="7">
    <source>
        <dbReference type="ARBA" id="ARBA00022840"/>
    </source>
</evidence>
<evidence type="ECO:0000313" key="10">
    <source>
        <dbReference type="EMBL" id="WLQ54551.1"/>
    </source>
</evidence>
<dbReference type="EMBL" id="CP120988">
    <property type="protein sequence ID" value="WLQ54551.1"/>
    <property type="molecule type" value="Genomic_DNA"/>
</dbReference>
<comment type="pathway">
    <text evidence="1">Carbohydrate acid metabolism.</text>
</comment>
<evidence type="ECO:0000256" key="4">
    <source>
        <dbReference type="ARBA" id="ARBA00022679"/>
    </source>
</evidence>
<sequence>MPGKPTDAAHADALEPSPNLVLVVGMSGSGKTTVGRLLAQQLGWFYRDADDFHSATARAAMAAGQALTDTDREPWLDAIAAWLDHASATDLRAVVTCSALKRAYRDRLLRGRPGMRLVYLHGTPELIASRLAGRQDHFFPVGLLDSQIADFEEPEPDERPLVAEIDQPPEAIVDGLASLLRPSTGRGRPTGGRPEEPAPSEVVPASPTGEQWTLTWQGQQAVVVQLGAALRHYEVDGRPVLDGFASGAPITAGRGQVLVPWPNRIGDGRYTFDGADLQLPLTEPEKGNAIHGLLRWVPWRLQARSEEALRLAGVIRPQPGYPFLLDVTAEYRLGPAGLDVSVRATNVGDGPAPYGVGQHPYLTLGADTVDTALLTVPARQRFLTDDRGLPAGQEPVEGTDFDFRTARPIGSRQLDTAFALDRGDDDVAVVRLAHPSGTHGVDVRLGEGTRYVQIYTGDTLPETERRRGVAVEPMSCPPDSFRSGLGVQVLEKGDTHVLRWGLTAWRTT</sequence>
<dbReference type="CDD" id="cd09022">
    <property type="entry name" value="Aldose_epim_Ec_YihR"/>
    <property type="match status" value="1"/>
</dbReference>
<reference evidence="10 11" key="1">
    <citation type="submission" date="2023-03" db="EMBL/GenBank/DDBJ databases">
        <title>Isolation and description of six Streptomyces strains from soil environments, able to metabolize different microbial glucans.</title>
        <authorList>
            <person name="Widen T."/>
            <person name="Larsbrink J."/>
        </authorList>
    </citation>
    <scope>NUCLEOTIDE SEQUENCE [LARGE SCALE GENOMIC DNA]</scope>
    <source>
        <strain evidence="10 11">Alt2</strain>
    </source>
</reference>
<dbReference type="SUPFAM" id="SSF74650">
    <property type="entry name" value="Galactose mutarotase-like"/>
    <property type="match status" value="1"/>
</dbReference>
<dbReference type="InterPro" id="IPR011013">
    <property type="entry name" value="Gal_mutarotase_sf_dom"/>
</dbReference>
<comment type="catalytic activity">
    <reaction evidence="8">
        <text>D-gluconate + ATP = 6-phospho-D-gluconate + ADP + H(+)</text>
        <dbReference type="Rhea" id="RHEA:19433"/>
        <dbReference type="ChEBI" id="CHEBI:15378"/>
        <dbReference type="ChEBI" id="CHEBI:18391"/>
        <dbReference type="ChEBI" id="CHEBI:30616"/>
        <dbReference type="ChEBI" id="CHEBI:58759"/>
        <dbReference type="ChEBI" id="CHEBI:456216"/>
        <dbReference type="EC" id="2.7.1.12"/>
    </reaction>
</comment>
<dbReference type="InterPro" id="IPR037480">
    <property type="entry name" value="YihR-like"/>
</dbReference>
<organism evidence="10 11">
    <name type="scientific">Streptomyces poriferorum</name>
    <dbReference type="NCBI Taxonomy" id="2798799"/>
    <lineage>
        <taxon>Bacteria</taxon>
        <taxon>Bacillati</taxon>
        <taxon>Actinomycetota</taxon>
        <taxon>Actinomycetes</taxon>
        <taxon>Kitasatosporales</taxon>
        <taxon>Streptomycetaceae</taxon>
        <taxon>Streptomyces</taxon>
    </lineage>
</organism>
<dbReference type="Pfam" id="PF01263">
    <property type="entry name" value="Aldose_epim"/>
    <property type="match status" value="1"/>
</dbReference>
<dbReference type="InterPro" id="IPR006001">
    <property type="entry name" value="Therm_gnt_kin"/>
</dbReference>
<proteinExistence type="inferred from homology"/>
<keyword evidence="7" id="KW-0067">ATP-binding</keyword>
<evidence type="ECO:0000256" key="5">
    <source>
        <dbReference type="ARBA" id="ARBA00022741"/>
    </source>
</evidence>
<keyword evidence="11" id="KW-1185">Reference proteome</keyword>
<protein>
    <recommendedName>
        <fullName evidence="3">gluconokinase</fullName>
        <ecNumber evidence="3">2.7.1.12</ecNumber>
    </recommendedName>
</protein>
<keyword evidence="5" id="KW-0547">Nucleotide-binding</keyword>
<dbReference type="InterPro" id="IPR027417">
    <property type="entry name" value="P-loop_NTPase"/>
</dbReference>
<evidence type="ECO:0000256" key="2">
    <source>
        <dbReference type="ARBA" id="ARBA00008420"/>
    </source>
</evidence>
<accession>A0ABY9IIV7</accession>
<dbReference type="Pfam" id="PF01202">
    <property type="entry name" value="SKI"/>
    <property type="match status" value="1"/>
</dbReference>
<dbReference type="CDD" id="cd02021">
    <property type="entry name" value="GntK"/>
    <property type="match status" value="1"/>
</dbReference>
<dbReference type="Gene3D" id="2.70.98.10">
    <property type="match status" value="1"/>
</dbReference>
<evidence type="ECO:0000256" key="3">
    <source>
        <dbReference type="ARBA" id="ARBA00012054"/>
    </source>
</evidence>
<comment type="similarity">
    <text evidence="2">Belongs to the gluconokinase GntK/GntV family.</text>
</comment>
<dbReference type="SUPFAM" id="SSF52540">
    <property type="entry name" value="P-loop containing nucleoside triphosphate hydrolases"/>
    <property type="match status" value="1"/>
</dbReference>
<dbReference type="NCBIfam" id="TIGR01313">
    <property type="entry name" value="therm_gnt_kin"/>
    <property type="match status" value="1"/>
</dbReference>
<gene>
    <name evidence="10" type="ORF">P8A19_03425</name>
</gene>
<keyword evidence="6" id="KW-0418">Kinase</keyword>
<dbReference type="RefSeq" id="WP_306105711.1">
    <property type="nucleotide sequence ID" value="NZ_CP120988.1"/>
</dbReference>
<feature type="region of interest" description="Disordered" evidence="9">
    <location>
        <begin position="180"/>
        <end position="206"/>
    </location>
</feature>
<dbReference type="Gene3D" id="3.40.50.300">
    <property type="entry name" value="P-loop containing nucleotide triphosphate hydrolases"/>
    <property type="match status" value="1"/>
</dbReference>
<dbReference type="Proteomes" id="UP001235744">
    <property type="component" value="Chromosome"/>
</dbReference>
<evidence type="ECO:0000313" key="11">
    <source>
        <dbReference type="Proteomes" id="UP001235744"/>
    </source>
</evidence>
<dbReference type="InterPro" id="IPR031322">
    <property type="entry name" value="Shikimate/glucono_kinase"/>
</dbReference>
<dbReference type="InterPro" id="IPR008183">
    <property type="entry name" value="Aldose_1/G6P_1-epimerase"/>
</dbReference>
<evidence type="ECO:0000256" key="8">
    <source>
        <dbReference type="ARBA" id="ARBA00048090"/>
    </source>
</evidence>
<dbReference type="GO" id="GO:0046316">
    <property type="term" value="F:gluconokinase activity"/>
    <property type="evidence" value="ECO:0007669"/>
    <property type="project" value="UniProtKB-EC"/>
</dbReference>
<name>A0ABY9IIV7_9ACTN</name>
<dbReference type="PANTHER" id="PTHR43442">
    <property type="entry name" value="GLUCONOKINASE-RELATED"/>
    <property type="match status" value="1"/>
</dbReference>
<keyword evidence="4 10" id="KW-0808">Transferase</keyword>
<dbReference type="PANTHER" id="PTHR43442:SF3">
    <property type="entry name" value="GLUCONOKINASE-RELATED"/>
    <property type="match status" value="1"/>
</dbReference>
<dbReference type="InterPro" id="IPR014718">
    <property type="entry name" value="GH-type_carb-bd"/>
</dbReference>
<evidence type="ECO:0000256" key="6">
    <source>
        <dbReference type="ARBA" id="ARBA00022777"/>
    </source>
</evidence>
<evidence type="ECO:0000256" key="9">
    <source>
        <dbReference type="SAM" id="MobiDB-lite"/>
    </source>
</evidence>
<dbReference type="EC" id="2.7.1.12" evidence="3"/>
<evidence type="ECO:0000256" key="1">
    <source>
        <dbReference type="ARBA" id="ARBA00004761"/>
    </source>
</evidence>